<dbReference type="InterPro" id="IPR048136">
    <property type="entry name" value="STM3941-like"/>
</dbReference>
<feature type="transmembrane region" description="Helical" evidence="1">
    <location>
        <begin position="12"/>
        <end position="32"/>
    </location>
</feature>
<dbReference type="EMBL" id="CP034161">
    <property type="protein sequence ID" value="AZI40127.1"/>
    <property type="molecule type" value="Genomic_DNA"/>
</dbReference>
<dbReference type="OrthoDB" id="6028159at2"/>
<dbReference type="Proteomes" id="UP000281810">
    <property type="component" value="Chromosome"/>
</dbReference>
<reference evidence="3" key="1">
    <citation type="submission" date="2018-11" db="EMBL/GenBank/DDBJ databases">
        <title>Proposal to divide the Flavobacteriaceae and reorganize its genera based on Amino Acid Identity values calculated from whole genome sequences.</title>
        <authorList>
            <person name="Nicholson A.C."/>
            <person name="Gulvik C.A."/>
            <person name="Whitney A.M."/>
            <person name="Humrighouse B.W."/>
            <person name="Bell M."/>
            <person name="Holmes B."/>
            <person name="Steigerwalt A.B."/>
            <person name="Villarma A."/>
            <person name="Sheth M."/>
            <person name="Batra D."/>
            <person name="Pryor J."/>
            <person name="Bernardet J.-F."/>
            <person name="Hugo C."/>
            <person name="Kampfer P."/>
            <person name="Newman J.D."/>
            <person name="McQuiston J.R."/>
        </authorList>
    </citation>
    <scope>NUCLEOTIDE SEQUENCE [LARGE SCALE GENOMIC DNA]</scope>
    <source>
        <strain evidence="3">F5649</strain>
    </source>
</reference>
<evidence type="ECO:0000313" key="3">
    <source>
        <dbReference type="Proteomes" id="UP000281810"/>
    </source>
</evidence>
<gene>
    <name evidence="2" type="ORF">EIB74_09195</name>
</gene>
<accession>A0A3G8Y7N7</accession>
<organism evidence="2 3">
    <name type="scientific">Epilithonimonas vandammei</name>
    <dbReference type="NCBI Taxonomy" id="2487072"/>
    <lineage>
        <taxon>Bacteria</taxon>
        <taxon>Pseudomonadati</taxon>
        <taxon>Bacteroidota</taxon>
        <taxon>Flavobacteriia</taxon>
        <taxon>Flavobacteriales</taxon>
        <taxon>Weeksellaceae</taxon>
        <taxon>Chryseobacterium group</taxon>
        <taxon>Epilithonimonas</taxon>
    </lineage>
</organism>
<feature type="transmembrane region" description="Helical" evidence="1">
    <location>
        <begin position="82"/>
        <end position="102"/>
    </location>
</feature>
<feature type="transmembrane region" description="Helical" evidence="1">
    <location>
        <begin position="114"/>
        <end position="136"/>
    </location>
</feature>
<protein>
    <submittedName>
        <fullName evidence="2">Uncharacterized protein</fullName>
    </submittedName>
</protein>
<name>A0A3G8Y7N7_9FLAO</name>
<dbReference type="AlphaFoldDB" id="A0A3G8Y7N7"/>
<dbReference type="RefSeq" id="WP_124802359.1">
    <property type="nucleotide sequence ID" value="NZ_CP034161.1"/>
</dbReference>
<keyword evidence="3" id="KW-1185">Reference proteome</keyword>
<feature type="transmembrane region" description="Helical" evidence="1">
    <location>
        <begin position="38"/>
        <end position="58"/>
    </location>
</feature>
<keyword evidence="1" id="KW-0812">Transmembrane</keyword>
<proteinExistence type="predicted"/>
<keyword evidence="1" id="KW-0472">Membrane</keyword>
<keyword evidence="1" id="KW-1133">Transmembrane helix</keyword>
<evidence type="ECO:0000256" key="1">
    <source>
        <dbReference type="SAM" id="Phobius"/>
    </source>
</evidence>
<dbReference type="NCBIfam" id="NF041635">
    <property type="entry name" value="STM3941_fam"/>
    <property type="match status" value="1"/>
</dbReference>
<evidence type="ECO:0000313" key="2">
    <source>
        <dbReference type="EMBL" id="AZI40127.1"/>
    </source>
</evidence>
<sequence length="242" mass="27792">MKSKINKKDILIYIIFLLFTSMSIYSLVNGGGDSERKFIINLGTLIFFGGGGIVYFFLKNNFGSEKLIDDKTKIIYESKQKAFFYFLGGLVFVIMGIIMIIYNSYFDSRRMNPQIAFFIGIVSISFFGLIFLASFIRLVSPARKLIEITQSTLEIQTGLLKNEMIIIPKDEIEFINENKIFSNSFISIYVNQPEKYIKKGFLKNMNYKLTGTPININPNISNFSSDEVLKFLNKNINIENLK</sequence>